<evidence type="ECO:0000256" key="2">
    <source>
        <dbReference type="SAM" id="MobiDB-lite"/>
    </source>
</evidence>
<dbReference type="SUPFAM" id="SSF56112">
    <property type="entry name" value="Protein kinase-like (PK-like)"/>
    <property type="match status" value="1"/>
</dbReference>
<gene>
    <name evidence="5" type="ORF">K469DRAFT_719765</name>
</gene>
<comment type="similarity">
    <text evidence="1">Belongs to the protein kinase superfamily. CAMK Ser/Thr protein kinase family. CHEK2 subfamily.</text>
</comment>
<dbReference type="SUPFAM" id="SSF49879">
    <property type="entry name" value="SMAD/FHA domain"/>
    <property type="match status" value="1"/>
</dbReference>
<dbReference type="Pfam" id="PF00498">
    <property type="entry name" value="FHA"/>
    <property type="match status" value="1"/>
</dbReference>
<name>A0A6A6DHZ2_9PEZI</name>
<keyword evidence="5" id="KW-0418">Kinase</keyword>
<feature type="region of interest" description="Disordered" evidence="2">
    <location>
        <begin position="1"/>
        <end position="37"/>
    </location>
</feature>
<evidence type="ECO:0000313" key="5">
    <source>
        <dbReference type="EMBL" id="KAF2177560.1"/>
    </source>
</evidence>
<dbReference type="PANTHER" id="PTHR24347">
    <property type="entry name" value="SERINE/THREONINE-PROTEIN KINASE"/>
    <property type="match status" value="1"/>
</dbReference>
<organism evidence="5 6">
    <name type="scientific">Zopfia rhizophila CBS 207.26</name>
    <dbReference type="NCBI Taxonomy" id="1314779"/>
    <lineage>
        <taxon>Eukaryota</taxon>
        <taxon>Fungi</taxon>
        <taxon>Dikarya</taxon>
        <taxon>Ascomycota</taxon>
        <taxon>Pezizomycotina</taxon>
        <taxon>Dothideomycetes</taxon>
        <taxon>Dothideomycetes incertae sedis</taxon>
        <taxon>Zopfiaceae</taxon>
        <taxon>Zopfia</taxon>
    </lineage>
</organism>
<dbReference type="AlphaFoldDB" id="A0A6A6DHZ2"/>
<dbReference type="InterPro" id="IPR000253">
    <property type="entry name" value="FHA_dom"/>
</dbReference>
<dbReference type="SMART" id="SM00220">
    <property type="entry name" value="S_TKc"/>
    <property type="match status" value="1"/>
</dbReference>
<evidence type="ECO:0000256" key="1">
    <source>
        <dbReference type="ARBA" id="ARBA00005575"/>
    </source>
</evidence>
<dbReference type="PROSITE" id="PS00108">
    <property type="entry name" value="PROTEIN_KINASE_ST"/>
    <property type="match status" value="1"/>
</dbReference>
<dbReference type="PROSITE" id="PS50011">
    <property type="entry name" value="PROTEIN_KINASE_DOM"/>
    <property type="match status" value="1"/>
</dbReference>
<feature type="domain" description="FHA" evidence="3">
    <location>
        <begin position="149"/>
        <end position="201"/>
    </location>
</feature>
<dbReference type="Proteomes" id="UP000800200">
    <property type="component" value="Unassembled WGS sequence"/>
</dbReference>
<dbReference type="GO" id="GO:0005524">
    <property type="term" value="F:ATP binding"/>
    <property type="evidence" value="ECO:0007669"/>
    <property type="project" value="InterPro"/>
</dbReference>
<reference evidence="5" key="1">
    <citation type="journal article" date="2020" name="Stud. Mycol.">
        <title>101 Dothideomycetes genomes: a test case for predicting lifestyles and emergence of pathogens.</title>
        <authorList>
            <person name="Haridas S."/>
            <person name="Albert R."/>
            <person name="Binder M."/>
            <person name="Bloem J."/>
            <person name="Labutti K."/>
            <person name="Salamov A."/>
            <person name="Andreopoulos B."/>
            <person name="Baker S."/>
            <person name="Barry K."/>
            <person name="Bills G."/>
            <person name="Bluhm B."/>
            <person name="Cannon C."/>
            <person name="Castanera R."/>
            <person name="Culley D."/>
            <person name="Daum C."/>
            <person name="Ezra D."/>
            <person name="Gonzalez J."/>
            <person name="Henrissat B."/>
            <person name="Kuo A."/>
            <person name="Liang C."/>
            <person name="Lipzen A."/>
            <person name="Lutzoni F."/>
            <person name="Magnuson J."/>
            <person name="Mondo S."/>
            <person name="Nolan M."/>
            <person name="Ohm R."/>
            <person name="Pangilinan J."/>
            <person name="Park H.-J."/>
            <person name="Ramirez L."/>
            <person name="Alfaro M."/>
            <person name="Sun H."/>
            <person name="Tritt A."/>
            <person name="Yoshinaga Y."/>
            <person name="Zwiers L.-H."/>
            <person name="Turgeon B."/>
            <person name="Goodwin S."/>
            <person name="Spatafora J."/>
            <person name="Crous P."/>
            <person name="Grigoriev I."/>
        </authorList>
    </citation>
    <scope>NUCLEOTIDE SEQUENCE</scope>
    <source>
        <strain evidence="5">CBS 207.26</strain>
    </source>
</reference>
<dbReference type="FunFam" id="1.10.510.10:FF:001380">
    <property type="entry name" value="Checkpoint kinase 2-like protein"/>
    <property type="match status" value="1"/>
</dbReference>
<proteinExistence type="inferred from homology"/>
<sequence length="549" mass="62125">MRSTAPQSDLARYSLNHRSPTTTNESSTSPSQMSTHAGNTIHASALLRPSKPSSPHPNIQPSSQSSFLPKWFSCEVDDEECEGIWGYLVPLDTIPSGVLVLKERRTCSAPVDGNKSHMNGRERVGKEIYVKEREKYEGKNVKGAPTGGCLIGRHPECDRVINSLTVSNRHALIFPERKSGKYIAVLEDLSVNGTFVNDVLVGLNKRRELADNDKISILDQARFLFKRPCGRTTNRFKEQYAIQEQLGRGHFTSVHVCIEKKSGLSYAVKVFDRRDGSAEHLKVDDLQQEVAVLMGISHPSLLGLKDAFNEDDTLYLVLDFAPEGDLFNWIARNQKLTEAEARKVLIQLFQGIKYLHERKIVHRDIKPENILLVDKNLGIKLADFGLAKIIGEEYFTTTLYGTPRYIAPELLEPSHYRRYTHAVDIWSLGVVLYICLCGFQPFSDALYSPEHPYTLPQQIKMGLFDFPSPYWDSIGDPALDLIDRMLTVDVEKRITVDECLKHPWITQENQSDNVDGFNATAQLSFSNRKLHRERTLLSTINDIKVREVV</sequence>
<dbReference type="EMBL" id="ML994687">
    <property type="protein sequence ID" value="KAF2177560.1"/>
    <property type="molecule type" value="Genomic_DNA"/>
</dbReference>
<dbReference type="InterPro" id="IPR008984">
    <property type="entry name" value="SMAD_FHA_dom_sf"/>
</dbReference>
<dbReference type="Pfam" id="PF00069">
    <property type="entry name" value="Pkinase"/>
    <property type="match status" value="1"/>
</dbReference>
<dbReference type="Gene3D" id="1.10.510.10">
    <property type="entry name" value="Transferase(Phosphotransferase) domain 1"/>
    <property type="match status" value="1"/>
</dbReference>
<keyword evidence="5" id="KW-0808">Transferase</keyword>
<dbReference type="GO" id="GO:0004672">
    <property type="term" value="F:protein kinase activity"/>
    <property type="evidence" value="ECO:0007669"/>
    <property type="project" value="InterPro"/>
</dbReference>
<accession>A0A6A6DHZ2</accession>
<feature type="domain" description="Protein kinase" evidence="4">
    <location>
        <begin position="240"/>
        <end position="505"/>
    </location>
</feature>
<keyword evidence="6" id="KW-1185">Reference proteome</keyword>
<dbReference type="Gene3D" id="2.60.200.20">
    <property type="match status" value="1"/>
</dbReference>
<dbReference type="CDD" id="cd05117">
    <property type="entry name" value="STKc_CAMK"/>
    <property type="match status" value="1"/>
</dbReference>
<dbReference type="OrthoDB" id="407410at2759"/>
<evidence type="ECO:0000259" key="4">
    <source>
        <dbReference type="PROSITE" id="PS50011"/>
    </source>
</evidence>
<evidence type="ECO:0000313" key="6">
    <source>
        <dbReference type="Proteomes" id="UP000800200"/>
    </source>
</evidence>
<dbReference type="InterPro" id="IPR000719">
    <property type="entry name" value="Prot_kinase_dom"/>
</dbReference>
<dbReference type="PROSITE" id="PS50006">
    <property type="entry name" value="FHA_DOMAIN"/>
    <property type="match status" value="1"/>
</dbReference>
<evidence type="ECO:0000259" key="3">
    <source>
        <dbReference type="PROSITE" id="PS50006"/>
    </source>
</evidence>
<protein>
    <submittedName>
        <fullName evidence="5">Pkinase-domain-containing protein</fullName>
    </submittedName>
</protein>
<feature type="compositionally biased region" description="Low complexity" evidence="2">
    <location>
        <begin position="19"/>
        <end position="31"/>
    </location>
</feature>
<dbReference type="SMART" id="SM00240">
    <property type="entry name" value="FHA"/>
    <property type="match status" value="1"/>
</dbReference>
<dbReference type="InterPro" id="IPR011009">
    <property type="entry name" value="Kinase-like_dom_sf"/>
</dbReference>
<dbReference type="InterPro" id="IPR008271">
    <property type="entry name" value="Ser/Thr_kinase_AS"/>
</dbReference>